<dbReference type="Gene3D" id="3.10.50.40">
    <property type="match status" value="1"/>
</dbReference>
<evidence type="ECO:0000256" key="5">
    <source>
        <dbReference type="ARBA" id="ARBA00023235"/>
    </source>
</evidence>
<dbReference type="InterPro" id="IPR036944">
    <property type="entry name" value="PPIase_FKBP_N_sf"/>
</dbReference>
<evidence type="ECO:0000256" key="7">
    <source>
        <dbReference type="RuleBase" id="RU003915"/>
    </source>
</evidence>
<keyword evidence="3 8" id="KW-0732">Signal</keyword>
<evidence type="ECO:0000256" key="1">
    <source>
        <dbReference type="ARBA" id="ARBA00000971"/>
    </source>
</evidence>
<feature type="signal peptide" evidence="8">
    <location>
        <begin position="1"/>
        <end position="26"/>
    </location>
</feature>
<evidence type="ECO:0000259" key="9">
    <source>
        <dbReference type="PROSITE" id="PS50059"/>
    </source>
</evidence>
<dbReference type="Pfam" id="PF00254">
    <property type="entry name" value="FKBP_C"/>
    <property type="match status" value="1"/>
</dbReference>
<feature type="domain" description="PPIase FKBP-type" evidence="9">
    <location>
        <begin position="145"/>
        <end position="231"/>
    </location>
</feature>
<accession>A0A1I1I956</accession>
<dbReference type="PANTHER" id="PTHR43811">
    <property type="entry name" value="FKBP-TYPE PEPTIDYL-PROLYL CIS-TRANS ISOMERASE FKPA"/>
    <property type="match status" value="1"/>
</dbReference>
<evidence type="ECO:0000256" key="6">
    <source>
        <dbReference type="PROSITE-ProRule" id="PRU00277"/>
    </source>
</evidence>
<dbReference type="RefSeq" id="WP_091963313.1">
    <property type="nucleotide sequence ID" value="NZ_FOLH01000004.1"/>
</dbReference>
<dbReference type="Gene3D" id="1.10.287.460">
    <property type="entry name" value="Peptidyl-prolyl cis-trans isomerase, FKBP-type, N-terminal domain"/>
    <property type="match status" value="1"/>
</dbReference>
<keyword evidence="5 6" id="KW-0413">Isomerase</keyword>
<protein>
    <recommendedName>
        <fullName evidence="7">Peptidyl-prolyl cis-trans isomerase</fullName>
        <ecNumber evidence="7">5.2.1.8</ecNumber>
    </recommendedName>
</protein>
<dbReference type="Pfam" id="PF01346">
    <property type="entry name" value="FKBP_N"/>
    <property type="match status" value="1"/>
</dbReference>
<dbReference type="FunFam" id="3.10.50.40:FF:000045">
    <property type="entry name" value="Peptidyl-prolyl cis-trans isomerase"/>
    <property type="match status" value="1"/>
</dbReference>
<dbReference type="InterPro" id="IPR000774">
    <property type="entry name" value="PPIase_FKBP_N"/>
</dbReference>
<dbReference type="InterPro" id="IPR046357">
    <property type="entry name" value="PPIase_dom_sf"/>
</dbReference>
<dbReference type="OrthoDB" id="9814548at2"/>
<evidence type="ECO:0000313" key="11">
    <source>
        <dbReference type="Proteomes" id="UP000199058"/>
    </source>
</evidence>
<dbReference type="PANTHER" id="PTHR43811:SF23">
    <property type="entry name" value="FKBP-TYPE 22 KDA PEPTIDYL-PROLYL CIS-TRANS ISOMERASE"/>
    <property type="match status" value="1"/>
</dbReference>
<dbReference type="GO" id="GO:0003755">
    <property type="term" value="F:peptidyl-prolyl cis-trans isomerase activity"/>
    <property type="evidence" value="ECO:0007669"/>
    <property type="project" value="UniProtKB-UniRule"/>
</dbReference>
<feature type="chain" id="PRO_5011617875" description="Peptidyl-prolyl cis-trans isomerase" evidence="8">
    <location>
        <begin position="27"/>
        <end position="232"/>
    </location>
</feature>
<keyword evidence="4 6" id="KW-0697">Rotamase</keyword>
<dbReference type="GO" id="GO:0006457">
    <property type="term" value="P:protein folding"/>
    <property type="evidence" value="ECO:0007669"/>
    <property type="project" value="InterPro"/>
</dbReference>
<evidence type="ECO:0000313" key="10">
    <source>
        <dbReference type="EMBL" id="SFC30808.1"/>
    </source>
</evidence>
<evidence type="ECO:0000256" key="4">
    <source>
        <dbReference type="ARBA" id="ARBA00023110"/>
    </source>
</evidence>
<dbReference type="STRING" id="1122252.SAMN05660443_2174"/>
<comment type="catalytic activity">
    <reaction evidence="1 6 7">
        <text>[protein]-peptidylproline (omega=180) = [protein]-peptidylproline (omega=0)</text>
        <dbReference type="Rhea" id="RHEA:16237"/>
        <dbReference type="Rhea" id="RHEA-COMP:10747"/>
        <dbReference type="Rhea" id="RHEA-COMP:10748"/>
        <dbReference type="ChEBI" id="CHEBI:83833"/>
        <dbReference type="ChEBI" id="CHEBI:83834"/>
        <dbReference type="EC" id="5.2.1.8"/>
    </reaction>
</comment>
<dbReference type="Proteomes" id="UP000199058">
    <property type="component" value="Unassembled WGS sequence"/>
</dbReference>
<sequence length="232" mass="25356">MLKPLSRVALATSLSLTLALPATLMAAPSTEEERIGYSLGIMVGRQLQQDVRDLDIESFSQALQDLYSGETPRLNDQEIAEVLENLQEKLMQQAELEAESSARENLARGQEFLEENATKEGVEVTESGLQYRVISQGDGEIPSSSSTVKVHYEGSLIDGTVFDSSYQRGEPVSFQVNQVIQGWQEALQLMPAGSEWELYIPAELAYGQAGAGGAIGPNETLIFKVELQEVTD</sequence>
<dbReference type="AlphaFoldDB" id="A0A1I1I956"/>
<reference evidence="10 11" key="1">
    <citation type="submission" date="2016-10" db="EMBL/GenBank/DDBJ databases">
        <authorList>
            <person name="de Groot N.N."/>
        </authorList>
    </citation>
    <scope>NUCLEOTIDE SEQUENCE [LARGE SCALE GENOMIC DNA]</scope>
    <source>
        <strain evidence="10 11">DSM 18438</strain>
    </source>
</reference>
<gene>
    <name evidence="10" type="ORF">SAMN05660443_2174</name>
</gene>
<dbReference type="NCBIfam" id="NF008602">
    <property type="entry name" value="PRK11570.1"/>
    <property type="match status" value="1"/>
</dbReference>
<keyword evidence="11" id="KW-1185">Reference proteome</keyword>
<organism evidence="10 11">
    <name type="scientific">Marinospirillum celere</name>
    <dbReference type="NCBI Taxonomy" id="1122252"/>
    <lineage>
        <taxon>Bacteria</taxon>
        <taxon>Pseudomonadati</taxon>
        <taxon>Pseudomonadota</taxon>
        <taxon>Gammaproteobacteria</taxon>
        <taxon>Oceanospirillales</taxon>
        <taxon>Oceanospirillaceae</taxon>
        <taxon>Marinospirillum</taxon>
    </lineage>
</organism>
<comment type="similarity">
    <text evidence="2 7">Belongs to the FKBP-type PPIase family.</text>
</comment>
<evidence type="ECO:0000256" key="3">
    <source>
        <dbReference type="ARBA" id="ARBA00022729"/>
    </source>
</evidence>
<proteinExistence type="inferred from homology"/>
<name>A0A1I1I956_9GAMM</name>
<evidence type="ECO:0000256" key="8">
    <source>
        <dbReference type="SAM" id="SignalP"/>
    </source>
</evidence>
<dbReference type="PROSITE" id="PS50059">
    <property type="entry name" value="FKBP_PPIASE"/>
    <property type="match status" value="1"/>
</dbReference>
<dbReference type="EMBL" id="FOLH01000004">
    <property type="protein sequence ID" value="SFC30808.1"/>
    <property type="molecule type" value="Genomic_DNA"/>
</dbReference>
<dbReference type="EC" id="5.2.1.8" evidence="7"/>
<evidence type="ECO:0000256" key="2">
    <source>
        <dbReference type="ARBA" id="ARBA00006577"/>
    </source>
</evidence>
<dbReference type="SUPFAM" id="SSF54534">
    <property type="entry name" value="FKBP-like"/>
    <property type="match status" value="1"/>
</dbReference>
<dbReference type="InterPro" id="IPR001179">
    <property type="entry name" value="PPIase_FKBP_dom"/>
</dbReference>